<accession>A0ABS3CZ45</accession>
<keyword evidence="2" id="KW-1185">Reference proteome</keyword>
<dbReference type="EMBL" id="JAFKCS010000061">
    <property type="protein sequence ID" value="MBN7822397.1"/>
    <property type="molecule type" value="Genomic_DNA"/>
</dbReference>
<evidence type="ECO:0000313" key="1">
    <source>
        <dbReference type="EMBL" id="MBN7822397.1"/>
    </source>
</evidence>
<evidence type="ECO:0000313" key="2">
    <source>
        <dbReference type="Proteomes" id="UP000663992"/>
    </source>
</evidence>
<sequence length="103" mass="10729">MAVQHVFTGEGAPGVGVTPTVGAHYIDTITSRHWVGVSDDVGVFWRETLLLREASAAPSFTPTGPEIALVEGAVPEVHMAISDGEGGYAWHRLALYADIGGGA</sequence>
<protein>
    <submittedName>
        <fullName evidence="1">Uncharacterized protein</fullName>
    </submittedName>
</protein>
<gene>
    <name evidence="1" type="ORF">J0A65_21220</name>
</gene>
<dbReference type="Proteomes" id="UP000663992">
    <property type="component" value="Unassembled WGS sequence"/>
</dbReference>
<organism evidence="1 2">
    <name type="scientific">Bowmanella yangjiangensis</name>
    <dbReference type="NCBI Taxonomy" id="2811230"/>
    <lineage>
        <taxon>Bacteria</taxon>
        <taxon>Pseudomonadati</taxon>
        <taxon>Pseudomonadota</taxon>
        <taxon>Gammaproteobacteria</taxon>
        <taxon>Alteromonadales</taxon>
        <taxon>Alteromonadaceae</taxon>
        <taxon>Bowmanella</taxon>
    </lineage>
</organism>
<comment type="caution">
    <text evidence="1">The sequence shown here is derived from an EMBL/GenBank/DDBJ whole genome shotgun (WGS) entry which is preliminary data.</text>
</comment>
<name>A0ABS3CZ45_9ALTE</name>
<reference evidence="1 2" key="1">
    <citation type="submission" date="2021-03" db="EMBL/GenBank/DDBJ databases">
        <title>novel species isolated from a fishpond in China.</title>
        <authorList>
            <person name="Lu H."/>
            <person name="Cai Z."/>
        </authorList>
    </citation>
    <scope>NUCLEOTIDE SEQUENCE [LARGE SCALE GENOMIC DNA]</scope>
    <source>
        <strain evidence="1 2">Y57</strain>
    </source>
</reference>
<dbReference type="RefSeq" id="WP_206596331.1">
    <property type="nucleotide sequence ID" value="NZ_JAFKCS010000061.1"/>
</dbReference>
<proteinExistence type="predicted"/>